<reference evidence="3" key="1">
    <citation type="submission" date="2023-04" db="EMBL/GenBank/DDBJ databases">
        <title>Phytophthora fragariaefolia NBRC 109709.</title>
        <authorList>
            <person name="Ichikawa N."/>
            <person name="Sato H."/>
            <person name="Tonouchi N."/>
        </authorList>
    </citation>
    <scope>NUCLEOTIDE SEQUENCE</scope>
    <source>
        <strain evidence="3">NBRC 109709</strain>
    </source>
</reference>
<accession>A0A9W6XUW3</accession>
<sequence>MNSPSKPAWRSLCRPDQSGIVVEEDASDNEEVETEYRRYQPGSELPSTMEDVETISNLMFDLFAQIEGPVDLFQHHNEDTKTRIRGEYRHLFEHSASSSFFAYIPVYYWVEVLHQTNTAMRNYESDNHLNSRPLFTLQELMTFLGILLYMKLVDKGEYAHYWGPQLEDRLFGSSNIGLDNVMPLAGFKLLRESSRTTGLPSEQVFRSNTSGGMPTRSPESDATSDSTFRSRSRRPDPVARIRTHLNMMKITGGKYVELGRDVSLDEASVACRSKFGRNLIMFSPMKPGGKYHFRIYMLCCASTWIAVNFRIHCDSEVDDRLESVITPTEMRYLRADLGNLKAVRVQVIEVVRPLYYTNRVINADNYYMSVQLLAALRVKGLYGRGTVRGNSVHFPKHVVLQKSDCKRGTYRQGVSVDHQMVAAYWFDGAIVKMVSNADSSAGTEFTRRVGCRMKSFTAPTYVSKHRDPHRDFVTQLADELLSGKWMDAPSDRHMFYAASGADQSIISSVPAASWGYWSANC</sequence>
<name>A0A9W6XUW3_9STRA</name>
<dbReference type="Pfam" id="PF13843">
    <property type="entry name" value="DDE_Tnp_1_7"/>
    <property type="match status" value="1"/>
</dbReference>
<dbReference type="PANTHER" id="PTHR46599:SF3">
    <property type="entry name" value="PIGGYBAC TRANSPOSABLE ELEMENT-DERIVED PROTEIN 4"/>
    <property type="match status" value="1"/>
</dbReference>
<dbReference type="InterPro" id="IPR029526">
    <property type="entry name" value="PGBD"/>
</dbReference>
<dbReference type="Proteomes" id="UP001165121">
    <property type="component" value="Unassembled WGS sequence"/>
</dbReference>
<evidence type="ECO:0000259" key="2">
    <source>
        <dbReference type="Pfam" id="PF13843"/>
    </source>
</evidence>
<proteinExistence type="predicted"/>
<evidence type="ECO:0000256" key="1">
    <source>
        <dbReference type="SAM" id="MobiDB-lite"/>
    </source>
</evidence>
<gene>
    <name evidence="3" type="ORF">Pfra01_001654900</name>
</gene>
<dbReference type="AlphaFoldDB" id="A0A9W6XUW3"/>
<feature type="domain" description="PiggyBac transposable element-derived protein" evidence="2">
    <location>
        <begin position="111"/>
        <end position="465"/>
    </location>
</feature>
<comment type="caution">
    <text evidence="3">The sequence shown here is derived from an EMBL/GenBank/DDBJ whole genome shotgun (WGS) entry which is preliminary data.</text>
</comment>
<dbReference type="PANTHER" id="PTHR46599">
    <property type="entry name" value="PIGGYBAC TRANSPOSABLE ELEMENT-DERIVED PROTEIN 4"/>
    <property type="match status" value="1"/>
</dbReference>
<dbReference type="OrthoDB" id="123873at2759"/>
<evidence type="ECO:0000313" key="3">
    <source>
        <dbReference type="EMBL" id="GMF45771.1"/>
    </source>
</evidence>
<dbReference type="EMBL" id="BSXT01001882">
    <property type="protein sequence ID" value="GMF45771.1"/>
    <property type="molecule type" value="Genomic_DNA"/>
</dbReference>
<keyword evidence="4" id="KW-1185">Reference proteome</keyword>
<feature type="region of interest" description="Disordered" evidence="1">
    <location>
        <begin position="198"/>
        <end position="235"/>
    </location>
</feature>
<organism evidence="3 4">
    <name type="scientific">Phytophthora fragariaefolia</name>
    <dbReference type="NCBI Taxonomy" id="1490495"/>
    <lineage>
        <taxon>Eukaryota</taxon>
        <taxon>Sar</taxon>
        <taxon>Stramenopiles</taxon>
        <taxon>Oomycota</taxon>
        <taxon>Peronosporomycetes</taxon>
        <taxon>Peronosporales</taxon>
        <taxon>Peronosporaceae</taxon>
        <taxon>Phytophthora</taxon>
    </lineage>
</organism>
<feature type="compositionally biased region" description="Polar residues" evidence="1">
    <location>
        <begin position="198"/>
        <end position="212"/>
    </location>
</feature>
<protein>
    <submittedName>
        <fullName evidence="3">Unnamed protein product</fullName>
    </submittedName>
</protein>
<evidence type="ECO:0000313" key="4">
    <source>
        <dbReference type="Proteomes" id="UP001165121"/>
    </source>
</evidence>